<keyword evidence="2" id="KW-0411">Iron-sulfur</keyword>
<dbReference type="InterPro" id="IPR009051">
    <property type="entry name" value="Helical_ferredxn"/>
</dbReference>
<dbReference type="PANTHER" id="PTHR47153">
    <property type="entry name" value="LACTATE UTILIZATION PROTEIN B"/>
    <property type="match status" value="1"/>
</dbReference>
<evidence type="ECO:0000256" key="1">
    <source>
        <dbReference type="ARBA" id="ARBA00022448"/>
    </source>
</evidence>
<dbReference type="OrthoDB" id="23833at2157"/>
<dbReference type="InterPro" id="IPR024185">
    <property type="entry name" value="FTHF_cligase-like_sf"/>
</dbReference>
<evidence type="ECO:0000256" key="2">
    <source>
        <dbReference type="ARBA" id="ARBA00022485"/>
    </source>
</evidence>
<dbReference type="Gene3D" id="3.40.50.10420">
    <property type="entry name" value="NagB/RpiA/CoA transferase-like"/>
    <property type="match status" value="1"/>
</dbReference>
<dbReference type="InterPro" id="IPR037171">
    <property type="entry name" value="NagB/RpiA_transferase-like"/>
</dbReference>
<dbReference type="GO" id="GO:0016491">
    <property type="term" value="F:oxidoreductase activity"/>
    <property type="evidence" value="ECO:0007669"/>
    <property type="project" value="UniProtKB-ARBA"/>
</dbReference>
<dbReference type="GeneID" id="42798560"/>
<evidence type="ECO:0000256" key="3">
    <source>
        <dbReference type="ARBA" id="ARBA00022737"/>
    </source>
</evidence>
<evidence type="ECO:0000259" key="5">
    <source>
        <dbReference type="PROSITE" id="PS51379"/>
    </source>
</evidence>
<keyword evidence="2" id="KW-0408">Iron</keyword>
<evidence type="ECO:0000313" key="7">
    <source>
        <dbReference type="Proteomes" id="UP000423396"/>
    </source>
</evidence>
<name>A0A650CPB3_9CREN</name>
<dbReference type="PROSITE" id="PS51379">
    <property type="entry name" value="4FE4S_FER_2"/>
    <property type="match status" value="1"/>
</dbReference>
<dbReference type="InterPro" id="IPR017900">
    <property type="entry name" value="4Fe4S_Fe_S_CS"/>
</dbReference>
<accession>A0A650CPB3</accession>
<dbReference type="Pfam" id="PF13183">
    <property type="entry name" value="Fer4_8"/>
    <property type="match status" value="1"/>
</dbReference>
<keyword evidence="3" id="KW-0677">Repeat</keyword>
<dbReference type="InterPro" id="IPR004452">
    <property type="entry name" value="LutB/LldF"/>
</dbReference>
<reference evidence="6 7" key="1">
    <citation type="submission" date="2019-10" db="EMBL/GenBank/DDBJ databases">
        <title>Genome Sequences from Six Type Strain Members of the Archaeal Family Sulfolobaceae: Acidianus ambivalens, Acidianus infernus, Metallosphaera prunae, Stygiolobus azoricus, Sulfolobus metallicus, and Sulfurisphaera ohwakuensis.</title>
        <authorList>
            <person name="Counts J.A."/>
            <person name="Kelly R.M."/>
        </authorList>
    </citation>
    <scope>NUCLEOTIDE SEQUENCE [LARGE SCALE GENOMIC DNA]</scope>
    <source>
        <strain evidence="6 7">FC6</strain>
    </source>
</reference>
<dbReference type="SUPFAM" id="SSF46548">
    <property type="entry name" value="alpha-helical ferredoxin"/>
    <property type="match status" value="1"/>
</dbReference>
<keyword evidence="2" id="KW-0004">4Fe-4S</keyword>
<keyword evidence="4" id="KW-0249">Electron transport</keyword>
<keyword evidence="1" id="KW-0813">Transport</keyword>
<organism evidence="6 7">
    <name type="scientific">Stygiolobus azoricus</name>
    <dbReference type="NCBI Taxonomy" id="41675"/>
    <lineage>
        <taxon>Archaea</taxon>
        <taxon>Thermoproteota</taxon>
        <taxon>Thermoprotei</taxon>
        <taxon>Sulfolobales</taxon>
        <taxon>Sulfolobaceae</taxon>
        <taxon>Stygiolobus</taxon>
    </lineage>
</organism>
<dbReference type="AlphaFoldDB" id="A0A650CPB3"/>
<evidence type="ECO:0000256" key="4">
    <source>
        <dbReference type="ARBA" id="ARBA00022982"/>
    </source>
</evidence>
<dbReference type="EMBL" id="CP045483">
    <property type="protein sequence ID" value="QGR19545.1"/>
    <property type="molecule type" value="Genomic_DNA"/>
</dbReference>
<dbReference type="KEGG" id="sazo:D1868_05780"/>
<dbReference type="RefSeq" id="WP_156006422.1">
    <property type="nucleotide sequence ID" value="NZ_CP045483.1"/>
</dbReference>
<evidence type="ECO:0000313" key="6">
    <source>
        <dbReference type="EMBL" id="QGR19545.1"/>
    </source>
</evidence>
<dbReference type="PANTHER" id="PTHR47153:SF2">
    <property type="entry name" value="LACTATE UTILIZATION PROTEIN B"/>
    <property type="match status" value="1"/>
</dbReference>
<dbReference type="SUPFAM" id="SSF100950">
    <property type="entry name" value="NagB/RpiA/CoA transferase-like"/>
    <property type="match status" value="1"/>
</dbReference>
<dbReference type="Gene3D" id="1.10.1060.10">
    <property type="entry name" value="Alpha-helical ferredoxin"/>
    <property type="match status" value="1"/>
</dbReference>
<dbReference type="GO" id="GO:0051539">
    <property type="term" value="F:4 iron, 4 sulfur cluster binding"/>
    <property type="evidence" value="ECO:0007669"/>
    <property type="project" value="UniProtKB-KW"/>
</dbReference>
<dbReference type="GO" id="GO:0006089">
    <property type="term" value="P:lactate metabolic process"/>
    <property type="evidence" value="ECO:0007669"/>
    <property type="project" value="InterPro"/>
</dbReference>
<dbReference type="InterPro" id="IPR003741">
    <property type="entry name" value="LUD_dom"/>
</dbReference>
<keyword evidence="7" id="KW-1185">Reference proteome</keyword>
<protein>
    <submittedName>
        <fullName evidence="6">Lactate utilization protein</fullName>
    </submittedName>
</protein>
<proteinExistence type="predicted"/>
<dbReference type="Proteomes" id="UP000423396">
    <property type="component" value="Chromosome"/>
</dbReference>
<keyword evidence="2" id="KW-0479">Metal-binding</keyword>
<feature type="domain" description="4Fe-4S ferredoxin-type" evidence="5">
    <location>
        <begin position="291"/>
        <end position="322"/>
    </location>
</feature>
<sequence length="383" mass="42861">MSEWDIAVERTINNNVPRVYKTLSQYPYIQDLAKELRKAKLEVLNNLQKYVEQTMESVKRIGGNAYYATNVYEAREIIAKIVGKNKIVVLGKSMVAYEMGLREYLKELGNEVWETDLGEFLIQLANEPPSHIIAPAIHMTRERVVKLLREKLGVEVSENATHEELVAIVRKFLREKFVRADVGITGANAIAADTGSIILVENEGNIRMSTVLPPVHIAVAGVEKIVPTFYHALLEATVQAAYAGLYPPTYINLTSGPSSTGDIEMKRVRPAHGPKEFHLVLLDNGRVKISQDEVLKEALLCIRCGRCHLHCPVYRVLGVNWGVPPFTGPMGAMWSYIVYGDTKPATLCTHSGNCKEVCPMGINIPRVLEKIKWIANDKERNKT</sequence>
<dbReference type="PROSITE" id="PS00198">
    <property type="entry name" value="4FE4S_FER_1"/>
    <property type="match status" value="1"/>
</dbReference>
<gene>
    <name evidence="6" type="ORF">D1868_05780</name>
</gene>
<dbReference type="InterPro" id="IPR017896">
    <property type="entry name" value="4Fe4S_Fe-S-bd"/>
</dbReference>
<dbReference type="Pfam" id="PF02589">
    <property type="entry name" value="LUD_dom"/>
    <property type="match status" value="1"/>
</dbReference>